<sequence length="291" mass="30596">MAEQIGTFDRMWLSADDATYTAIEFLEGTTLGLNQTLTDTNGIRGTRQHSAGRVRETQRQVSGTIQMAPVASELDLLLPWILGGNENADAFPLAEAVPARFVKTYRDGTKHLYNGLKVNRAVFSAAEGGPLGLALDVVGIDEAVDTDPTEADAIDDDAGPYVMSDCVLTVGGQAHQFRSISIEINNALQVRFNNSVTPSSISATDLMVGVNLSLPYGDTAALYGSAISGVAVVAMFTNGNRSIAFNLAGVSAPKQPLPLGQRGPRDLTWAGTARRTTGGAPPIAVTNDSTG</sequence>
<dbReference type="Pfam" id="PF18906">
    <property type="entry name" value="Phage_tube_2"/>
    <property type="match status" value="1"/>
</dbReference>
<dbReference type="OrthoDB" id="260464at2"/>
<dbReference type="KEGG" id="gog:C1280_02025"/>
<evidence type="ECO:0000313" key="3">
    <source>
        <dbReference type="Proteomes" id="UP000245802"/>
    </source>
</evidence>
<keyword evidence="3" id="KW-1185">Reference proteome</keyword>
<dbReference type="RefSeq" id="WP_010042896.1">
    <property type="nucleotide sequence ID" value="NZ_CP025958.1"/>
</dbReference>
<evidence type="ECO:0000256" key="1">
    <source>
        <dbReference type="SAM" id="MobiDB-lite"/>
    </source>
</evidence>
<name>A0A2Z3GWY3_9BACT</name>
<dbReference type="EMBL" id="CP025958">
    <property type="protein sequence ID" value="AWM35906.1"/>
    <property type="molecule type" value="Genomic_DNA"/>
</dbReference>
<reference evidence="2 3" key="1">
    <citation type="submission" date="2018-01" db="EMBL/GenBank/DDBJ databases">
        <title>G. obscuriglobus.</title>
        <authorList>
            <person name="Franke J."/>
            <person name="Blomberg W."/>
            <person name="Selmecki A."/>
        </authorList>
    </citation>
    <scope>NUCLEOTIDE SEQUENCE [LARGE SCALE GENOMIC DNA]</scope>
    <source>
        <strain evidence="2 3">DSM 5831</strain>
    </source>
</reference>
<dbReference type="Proteomes" id="UP000245802">
    <property type="component" value="Chromosome"/>
</dbReference>
<proteinExistence type="predicted"/>
<gene>
    <name evidence="2" type="ORF">C1280_02025</name>
</gene>
<dbReference type="AlphaFoldDB" id="A0A2Z3GWY3"/>
<evidence type="ECO:0008006" key="4">
    <source>
        <dbReference type="Google" id="ProtNLM"/>
    </source>
</evidence>
<protein>
    <recommendedName>
        <fullName evidence="4">Phage tail protein</fullName>
    </recommendedName>
</protein>
<organism evidence="2 3">
    <name type="scientific">Gemmata obscuriglobus</name>
    <dbReference type="NCBI Taxonomy" id="114"/>
    <lineage>
        <taxon>Bacteria</taxon>
        <taxon>Pseudomonadati</taxon>
        <taxon>Planctomycetota</taxon>
        <taxon>Planctomycetia</taxon>
        <taxon>Gemmatales</taxon>
        <taxon>Gemmataceae</taxon>
        <taxon>Gemmata</taxon>
    </lineage>
</organism>
<accession>A0A2Z3GWY3</accession>
<dbReference type="InterPro" id="IPR044000">
    <property type="entry name" value="Phage_tube_2"/>
</dbReference>
<evidence type="ECO:0000313" key="2">
    <source>
        <dbReference type="EMBL" id="AWM35906.1"/>
    </source>
</evidence>
<feature type="region of interest" description="Disordered" evidence="1">
    <location>
        <begin position="272"/>
        <end position="291"/>
    </location>
</feature>